<dbReference type="SUPFAM" id="SSF64076">
    <property type="entry name" value="MTH938-like"/>
    <property type="match status" value="1"/>
</dbReference>
<dbReference type="PANTHER" id="PTHR21192:SF2">
    <property type="entry name" value="NADH DEHYDROGENASE [UBIQUINONE] 1 ALPHA SUBCOMPLEX ASSEMBLY FACTOR 3"/>
    <property type="match status" value="1"/>
</dbReference>
<name>A0A2T9Y580_9FUNG</name>
<dbReference type="AlphaFoldDB" id="A0A2T9Y580"/>
<evidence type="ECO:0000313" key="1">
    <source>
        <dbReference type="EMBL" id="PVU87483.1"/>
    </source>
</evidence>
<dbReference type="Gene3D" id="3.40.1230.10">
    <property type="entry name" value="MTH938-like"/>
    <property type="match status" value="1"/>
</dbReference>
<dbReference type="GO" id="GO:0005743">
    <property type="term" value="C:mitochondrial inner membrane"/>
    <property type="evidence" value="ECO:0007669"/>
    <property type="project" value="TreeGrafter"/>
</dbReference>
<dbReference type="GO" id="GO:0032981">
    <property type="term" value="P:mitochondrial respiratory chain complex I assembly"/>
    <property type="evidence" value="ECO:0007669"/>
    <property type="project" value="TreeGrafter"/>
</dbReference>
<organism evidence="1 3">
    <name type="scientific">Smittium simulii</name>
    <dbReference type="NCBI Taxonomy" id="133385"/>
    <lineage>
        <taxon>Eukaryota</taxon>
        <taxon>Fungi</taxon>
        <taxon>Fungi incertae sedis</taxon>
        <taxon>Zoopagomycota</taxon>
        <taxon>Kickxellomycotina</taxon>
        <taxon>Harpellomycetes</taxon>
        <taxon>Harpellales</taxon>
        <taxon>Legeriomycetaceae</taxon>
        <taxon>Smittium</taxon>
    </lineage>
</organism>
<dbReference type="Proteomes" id="UP000245383">
    <property type="component" value="Unassembled WGS sequence"/>
</dbReference>
<dbReference type="PANTHER" id="PTHR21192">
    <property type="entry name" value="NUCLEAR PROTEIN E3-3"/>
    <property type="match status" value="1"/>
</dbReference>
<dbReference type="OrthoDB" id="20681at2759"/>
<evidence type="ECO:0008006" key="4">
    <source>
        <dbReference type="Google" id="ProtNLM"/>
    </source>
</evidence>
<accession>A0A2T9Y580</accession>
<dbReference type="InterPro" id="IPR036748">
    <property type="entry name" value="MTH938-like_sf"/>
</dbReference>
<proteinExistence type="predicted"/>
<dbReference type="STRING" id="133385.A0A2T9Y580"/>
<evidence type="ECO:0000313" key="3">
    <source>
        <dbReference type="Proteomes" id="UP000245383"/>
    </source>
</evidence>
<protein>
    <recommendedName>
        <fullName evidence="4">NADH dehydrogenase [ubiquinone] 1 alpha subcomplex assembly factor 3</fullName>
    </recommendedName>
</protein>
<dbReference type="EMBL" id="MBFR01000486">
    <property type="protein sequence ID" value="PVU87489.1"/>
    <property type="molecule type" value="Genomic_DNA"/>
</dbReference>
<comment type="caution">
    <text evidence="1">The sequence shown here is derived from an EMBL/GenBank/DDBJ whole genome shotgun (WGS) entry which is preliminary data.</text>
</comment>
<keyword evidence="3" id="KW-1185">Reference proteome</keyword>
<sequence>MQALNNKIFRSSNSMKSLLAATSKLYSTNIKQQNIPEETINTALPPKKPSKLQNMFIADPDSLYVKQDLADGFELGNGNIINGDLIIINNVAFEWKTNIQTCVDTKSGVPSFANDMFKLFDVVSPKPEILVLGTGKKCQPLTKDSRKYLLELGIKVDCSSSRNALGLYNILLDEGRKVALAALSNTR</sequence>
<reference evidence="1 3" key="1">
    <citation type="journal article" date="2018" name="MBio">
        <title>Comparative Genomics Reveals the Core Gene Toolbox for the Fungus-Insect Symbiosis.</title>
        <authorList>
            <person name="Wang Y."/>
            <person name="Stata M."/>
            <person name="Wang W."/>
            <person name="Stajich J.E."/>
            <person name="White M.M."/>
            <person name="Moncalvo J.M."/>
        </authorList>
    </citation>
    <scope>NUCLEOTIDE SEQUENCE [LARGE SCALE GENOMIC DNA]</scope>
    <source>
        <strain evidence="1 3">SWE-8-4</strain>
    </source>
</reference>
<dbReference type="InterPro" id="IPR007523">
    <property type="entry name" value="NDUFAF3/AAMDC"/>
</dbReference>
<evidence type="ECO:0000313" key="2">
    <source>
        <dbReference type="EMBL" id="PVU87489.1"/>
    </source>
</evidence>
<dbReference type="EMBL" id="MBFR01000486">
    <property type="protein sequence ID" value="PVU87483.1"/>
    <property type="molecule type" value="Genomic_DNA"/>
</dbReference>
<dbReference type="Pfam" id="PF04430">
    <property type="entry name" value="DUF498"/>
    <property type="match status" value="1"/>
</dbReference>
<gene>
    <name evidence="2" type="ORF">BB561_006303</name>
    <name evidence="1" type="ORF">BB561_006304</name>
</gene>